<keyword evidence="1" id="KW-1133">Transmembrane helix</keyword>
<proteinExistence type="predicted"/>
<evidence type="ECO:0000259" key="2">
    <source>
        <dbReference type="Pfam" id="PF04917"/>
    </source>
</evidence>
<sequence>MPGMHRHRRARRRPGQRGFALLELTVAVAITCVLAIWAAERLLHQVDGVAEQAAGRWLLEIHGALDGMLARHGAALAEGEVPVDGQGGALYADPWAPSLAELKGAGHLPASFPDHGPLGMRATVKLWRDDACPGLACRVEALAYARVAAGSVTGPGAAGEEPAGSPDISRIAGVLLATGGLGAGVSELAPHRLRGAGFDLPNPPAAGMARLPIGTVAVRAGREAGDAGRYLRTHDARDPQFRGDVSATGTLSTGGRLVAGEHLKLGAVEVAGAACPENGLLARDREGGLLNCAAGVWAVPGGFGGAYATNTGIGCGIAGRSSINPRTGACSCPPGHRAVLVAAGGERDAEVGWTEGYVCLR</sequence>
<evidence type="ECO:0000313" key="3">
    <source>
        <dbReference type="EMBL" id="OZI24040.1"/>
    </source>
</evidence>
<dbReference type="Pfam" id="PF04917">
    <property type="entry name" value="Shufflon_N"/>
    <property type="match status" value="1"/>
</dbReference>
<dbReference type="EMBL" id="NEVJ01000002">
    <property type="protein sequence ID" value="OZI24040.1"/>
    <property type="molecule type" value="Genomic_DNA"/>
</dbReference>
<evidence type="ECO:0000256" key="1">
    <source>
        <dbReference type="SAM" id="Phobius"/>
    </source>
</evidence>
<dbReference type="OrthoDB" id="8900503at2"/>
<evidence type="ECO:0000313" key="4">
    <source>
        <dbReference type="Proteomes" id="UP000216857"/>
    </source>
</evidence>
<comment type="caution">
    <text evidence="3">The sequence shown here is derived from an EMBL/GenBank/DDBJ whole genome shotgun (WGS) entry which is preliminary data.</text>
</comment>
<gene>
    <name evidence="3" type="ORF">CAL26_08700</name>
</gene>
<feature type="transmembrane region" description="Helical" evidence="1">
    <location>
        <begin position="20"/>
        <end position="39"/>
    </location>
</feature>
<keyword evidence="1" id="KW-0812">Transmembrane</keyword>
<accession>A0A261RHE5</accession>
<reference evidence="3" key="1">
    <citation type="submission" date="2017-05" db="EMBL/GenBank/DDBJ databases">
        <title>Complete and WGS of Bordetella genogroups.</title>
        <authorList>
            <person name="Spilker T."/>
            <person name="Lipuma J."/>
        </authorList>
    </citation>
    <scope>NUCLEOTIDE SEQUENCE</scope>
    <source>
        <strain evidence="3">AU21707</strain>
    </source>
</reference>
<name>A0A261RHE5_9BORD</name>
<organism evidence="3 4">
    <name type="scientific">Bordetella genomosp. 9</name>
    <dbReference type="NCBI Taxonomy" id="1416803"/>
    <lineage>
        <taxon>Bacteria</taxon>
        <taxon>Pseudomonadati</taxon>
        <taxon>Pseudomonadota</taxon>
        <taxon>Betaproteobacteria</taxon>
        <taxon>Burkholderiales</taxon>
        <taxon>Alcaligenaceae</taxon>
        <taxon>Bordetella</taxon>
    </lineage>
</organism>
<dbReference type="Proteomes" id="UP000216857">
    <property type="component" value="Unassembled WGS sequence"/>
</dbReference>
<keyword evidence="4" id="KW-1185">Reference proteome</keyword>
<dbReference type="InterPro" id="IPR007001">
    <property type="entry name" value="Shufflon_N"/>
</dbReference>
<dbReference type="NCBIfam" id="TIGR02532">
    <property type="entry name" value="IV_pilin_GFxxxE"/>
    <property type="match status" value="1"/>
</dbReference>
<protein>
    <recommendedName>
        <fullName evidence="2">Bacterial shufflon protein N-terminal domain-containing protein</fullName>
    </recommendedName>
</protein>
<dbReference type="AlphaFoldDB" id="A0A261RHE5"/>
<keyword evidence="1" id="KW-0472">Membrane</keyword>
<dbReference type="InterPro" id="IPR012902">
    <property type="entry name" value="N_methyl_site"/>
</dbReference>
<feature type="domain" description="Bacterial shufflon protein N-terminal" evidence="2">
    <location>
        <begin position="243"/>
        <end position="295"/>
    </location>
</feature>